<dbReference type="PANTHER" id="PTHR31286:SF180">
    <property type="entry name" value="OS10G0362600 PROTEIN"/>
    <property type="match status" value="1"/>
</dbReference>
<organism evidence="1 2">
    <name type="scientific">Acorus calamus</name>
    <name type="common">Sweet flag</name>
    <dbReference type="NCBI Taxonomy" id="4465"/>
    <lineage>
        <taxon>Eukaryota</taxon>
        <taxon>Viridiplantae</taxon>
        <taxon>Streptophyta</taxon>
        <taxon>Embryophyta</taxon>
        <taxon>Tracheophyta</taxon>
        <taxon>Spermatophyta</taxon>
        <taxon>Magnoliopsida</taxon>
        <taxon>Liliopsida</taxon>
        <taxon>Acoraceae</taxon>
        <taxon>Acorus</taxon>
    </lineage>
</organism>
<evidence type="ECO:0000313" key="2">
    <source>
        <dbReference type="Proteomes" id="UP001180020"/>
    </source>
</evidence>
<sequence>MDNRPMVLKKWSTSVRMEQESHTSIPIWVKFSNLPLHFWTKECLAKMESLVGVPLFMDTATQLATKISCVWVCVEVSANSVLPDSVVIESKADGREVFSIIYDWKPHACSHCHTFGHDDVLCFKRPRSISPAPKQYTLNGFSTGEKGGPSLSAKFGVSLIGGIRFGTLLGPRSAN</sequence>
<gene>
    <name evidence="1" type="ORF">QJS10_CPB20g00636</name>
</gene>
<dbReference type="InterPro" id="IPR040256">
    <property type="entry name" value="At4g02000-like"/>
</dbReference>
<protein>
    <recommendedName>
        <fullName evidence="3">DUF4283 domain-containing protein</fullName>
    </recommendedName>
</protein>
<comment type="caution">
    <text evidence="1">The sequence shown here is derived from an EMBL/GenBank/DDBJ whole genome shotgun (WGS) entry which is preliminary data.</text>
</comment>
<reference evidence="1" key="1">
    <citation type="journal article" date="2023" name="Nat. Commun.">
        <title>Diploid and tetraploid genomes of Acorus and the evolution of monocots.</title>
        <authorList>
            <person name="Ma L."/>
            <person name="Liu K.W."/>
            <person name="Li Z."/>
            <person name="Hsiao Y.Y."/>
            <person name="Qi Y."/>
            <person name="Fu T."/>
            <person name="Tang G.D."/>
            <person name="Zhang D."/>
            <person name="Sun W.H."/>
            <person name="Liu D.K."/>
            <person name="Li Y."/>
            <person name="Chen G.Z."/>
            <person name="Liu X.D."/>
            <person name="Liao X.Y."/>
            <person name="Jiang Y.T."/>
            <person name="Yu X."/>
            <person name="Hao Y."/>
            <person name="Huang J."/>
            <person name="Zhao X.W."/>
            <person name="Ke S."/>
            <person name="Chen Y.Y."/>
            <person name="Wu W.L."/>
            <person name="Hsu J.L."/>
            <person name="Lin Y.F."/>
            <person name="Huang M.D."/>
            <person name="Li C.Y."/>
            <person name="Huang L."/>
            <person name="Wang Z.W."/>
            <person name="Zhao X."/>
            <person name="Zhong W.Y."/>
            <person name="Peng D.H."/>
            <person name="Ahmad S."/>
            <person name="Lan S."/>
            <person name="Zhang J.S."/>
            <person name="Tsai W.C."/>
            <person name="Van de Peer Y."/>
            <person name="Liu Z.J."/>
        </authorList>
    </citation>
    <scope>NUCLEOTIDE SEQUENCE</scope>
    <source>
        <strain evidence="1">CP</strain>
    </source>
</reference>
<accession>A0AAV9CC80</accession>
<proteinExistence type="predicted"/>
<evidence type="ECO:0000313" key="1">
    <source>
        <dbReference type="EMBL" id="KAK1286705.1"/>
    </source>
</evidence>
<name>A0AAV9CC80_ACOCL</name>
<dbReference type="Proteomes" id="UP001180020">
    <property type="component" value="Unassembled WGS sequence"/>
</dbReference>
<keyword evidence="2" id="KW-1185">Reference proteome</keyword>
<dbReference type="EMBL" id="JAUJYO010000020">
    <property type="protein sequence ID" value="KAK1286705.1"/>
    <property type="molecule type" value="Genomic_DNA"/>
</dbReference>
<evidence type="ECO:0008006" key="3">
    <source>
        <dbReference type="Google" id="ProtNLM"/>
    </source>
</evidence>
<dbReference type="AlphaFoldDB" id="A0AAV9CC80"/>
<dbReference type="PANTHER" id="PTHR31286">
    <property type="entry name" value="GLYCINE-RICH CELL WALL STRUCTURAL PROTEIN 1.8-LIKE"/>
    <property type="match status" value="1"/>
</dbReference>
<reference evidence="1" key="2">
    <citation type="submission" date="2023-06" db="EMBL/GenBank/DDBJ databases">
        <authorList>
            <person name="Ma L."/>
            <person name="Liu K.-W."/>
            <person name="Li Z."/>
            <person name="Hsiao Y.-Y."/>
            <person name="Qi Y."/>
            <person name="Fu T."/>
            <person name="Tang G."/>
            <person name="Zhang D."/>
            <person name="Sun W.-H."/>
            <person name="Liu D.-K."/>
            <person name="Li Y."/>
            <person name="Chen G.-Z."/>
            <person name="Liu X.-D."/>
            <person name="Liao X.-Y."/>
            <person name="Jiang Y.-T."/>
            <person name="Yu X."/>
            <person name="Hao Y."/>
            <person name="Huang J."/>
            <person name="Zhao X.-W."/>
            <person name="Ke S."/>
            <person name="Chen Y.-Y."/>
            <person name="Wu W.-L."/>
            <person name="Hsu J.-L."/>
            <person name="Lin Y.-F."/>
            <person name="Huang M.-D."/>
            <person name="Li C.-Y."/>
            <person name="Huang L."/>
            <person name="Wang Z.-W."/>
            <person name="Zhao X."/>
            <person name="Zhong W.-Y."/>
            <person name="Peng D.-H."/>
            <person name="Ahmad S."/>
            <person name="Lan S."/>
            <person name="Zhang J.-S."/>
            <person name="Tsai W.-C."/>
            <person name="Van De Peer Y."/>
            <person name="Liu Z.-J."/>
        </authorList>
    </citation>
    <scope>NUCLEOTIDE SEQUENCE</scope>
    <source>
        <strain evidence="1">CP</strain>
        <tissue evidence="1">Leaves</tissue>
    </source>
</reference>